<dbReference type="EMBL" id="JAIWJY010000024">
    <property type="protein sequence ID" value="MDE1208462.1"/>
    <property type="molecule type" value="Genomic_DNA"/>
</dbReference>
<dbReference type="Proteomes" id="UP001149303">
    <property type="component" value="Unassembled WGS sequence"/>
</dbReference>
<evidence type="ECO:0000313" key="3">
    <source>
        <dbReference type="Proteomes" id="UP001149303"/>
    </source>
</evidence>
<name>A0A9X4EXE8_9FLAO</name>
<feature type="non-terminal residue" evidence="2">
    <location>
        <position position="1"/>
    </location>
</feature>
<dbReference type="AlphaFoldDB" id="A0A9X4EXE8"/>
<dbReference type="Pfam" id="PF20041">
    <property type="entry name" value="DUF6443"/>
    <property type="match status" value="1"/>
</dbReference>
<feature type="non-terminal residue" evidence="2">
    <location>
        <position position="750"/>
    </location>
</feature>
<feature type="domain" description="DUF6443" evidence="1">
    <location>
        <begin position="186"/>
        <end position="335"/>
    </location>
</feature>
<reference evidence="2" key="1">
    <citation type="submission" date="2021-09" db="EMBL/GenBank/DDBJ databases">
        <authorList>
            <person name="Smyrli M."/>
        </authorList>
    </citation>
    <scope>NUCLEOTIDE SEQUENCE</scope>
    <source>
        <strain evidence="2">LAR25</strain>
    </source>
</reference>
<organism evidence="2 3">
    <name type="scientific">Tenacibaculum larymnensis</name>
    <dbReference type="NCBI Taxonomy" id="2878201"/>
    <lineage>
        <taxon>Bacteria</taxon>
        <taxon>Pseudomonadati</taxon>
        <taxon>Bacteroidota</taxon>
        <taxon>Flavobacteriia</taxon>
        <taxon>Flavobacteriales</taxon>
        <taxon>Flavobacteriaceae</taxon>
        <taxon>Tenacibaculum</taxon>
    </lineage>
</organism>
<keyword evidence="3" id="KW-1185">Reference proteome</keyword>
<gene>
    <name evidence="2" type="ORF">LCI24_16845</name>
</gene>
<dbReference type="InterPro" id="IPR045619">
    <property type="entry name" value="DUF6443"/>
</dbReference>
<dbReference type="RefSeq" id="WP_274641417.1">
    <property type="nucleotide sequence ID" value="NZ_JAIWJY010000024.1"/>
</dbReference>
<proteinExistence type="predicted"/>
<protein>
    <submittedName>
        <fullName evidence="2">DUF6443 domain-containing protein</fullName>
    </submittedName>
</protein>
<dbReference type="Gene3D" id="2.180.10.10">
    <property type="entry name" value="RHS repeat-associated core"/>
    <property type="match status" value="1"/>
</dbReference>
<evidence type="ECO:0000313" key="2">
    <source>
        <dbReference type="EMBL" id="MDE1208462.1"/>
    </source>
</evidence>
<accession>A0A9X4EXE8</accession>
<comment type="caution">
    <text evidence="2">The sequence shown here is derived from an EMBL/GenBank/DDBJ whole genome shotgun (WGS) entry which is preliminary data.</text>
</comment>
<sequence>TPSTPSVKKNCGNTVLTQGNSPSGVTYYWQSSGSGTSTSNSSTSITRTSGTIYYLRARNNTSGCWSSSRSITYSISSPSTWYADTDGDGYGDANNTTSACGTPSGYVSNNDDYDDSTVNITNIAPQTFYLDTDGDGFGDPNNSVYYSVKPAGYVTNNTDNCPNEAGTNNGCSYTPPVFSNENYVFTREYQEPMTNPTGITQNKDVLESITYFDGLGRAKQSIAIQAGGVLTSSEIPKDIVTHIEYDEFGRQTKEYLPYAVASKSGEIFTGDVAHATQTYYQQKYPEDFAGVSLPDVNAYSEKQFDGSPLNRVLQQAAPGEDWKLGNGHEIKFTYGTNTSEEVKVYEVTTSFTNNTYVPALTGGTSDYAIGELYKTITKDENHDGSNSKLHTTEEFKNKQGQVILKRTYALVSGVETAHDTYYVYDDFGNLTYVLPPKTEAQTDKPTTTELNELCYQYKYDYRNRLVEKKIPGKGWEYIVYDKLDRPVLTQDAMMRRVNSNSSMDKWLFTKYDALGRVVYTGYIDNNNIRTVLQNAANSTNYTQFEKVTSKQTYGGADIYYTKTAIPNGVTGVYTINYYDTYIDVPSSFSPPTTVYGQTVTTNTKGLATVSKVKVLGTNNWITTVTYYDKKARPIYVYSKNDELETTDIIESKLDFSGKVLETKTTHAKGTNAPIVTIDSFEYDHVGRMTKQEQTIGSHTETIVANEYDELGQLKTKKVGGTLQEVDYTYNVRGWLKNINQDGKNDNDLFS</sequence>
<evidence type="ECO:0000259" key="1">
    <source>
        <dbReference type="Pfam" id="PF20041"/>
    </source>
</evidence>